<name>A0A2T1GB17_9CYAN</name>
<keyword evidence="3" id="KW-1185">Reference proteome</keyword>
<protein>
    <submittedName>
        <fullName evidence="2">Uncharacterized protein</fullName>
    </submittedName>
</protein>
<sequence length="371" mass="39583">MNHNPSEDSANIPPSGRAVVADGSFDTEHRTSDRLNPALQQALSCLDIKLEDELMRFRSKQESHADNLHSVPASTETWEQPSTGFDADAEIVTAHIVEPNRTGTIIEDNGDLERVATPDTAPKGGFIIIDKLITSSTNSPDTPAMNNYGSIEVYRSNIPTHDRNAKFGSSGEMAPFQDEYSSSSQELLRQIQSGYRDNASERRPQSAPPAPKRKFFTPLKIGSAAAVCVLAGGAVYTYLNPSILTSLTATKLATSTTSTNLLGQSIQSPNLAANEFTDLNLSALNTIELPKTATAARTAATSSIATPTGVTTAPAAIPFNRVGTRQIVPPTTNITSQPRLADSLVKSLLPPSFRAYSRPAGFRASPSGTGR</sequence>
<dbReference type="OrthoDB" id="532902at2"/>
<proteinExistence type="predicted"/>
<evidence type="ECO:0000256" key="1">
    <source>
        <dbReference type="SAM" id="MobiDB-lite"/>
    </source>
</evidence>
<evidence type="ECO:0000313" key="3">
    <source>
        <dbReference type="Proteomes" id="UP000238937"/>
    </source>
</evidence>
<dbReference type="AlphaFoldDB" id="A0A2T1GB17"/>
<dbReference type="RefSeq" id="WP_106307840.1">
    <property type="nucleotide sequence ID" value="NZ_PVWO01000255.1"/>
</dbReference>
<comment type="caution">
    <text evidence="2">The sequence shown here is derived from an EMBL/GenBank/DDBJ whole genome shotgun (WGS) entry which is preliminary data.</text>
</comment>
<dbReference type="EMBL" id="PVWO01000255">
    <property type="protein sequence ID" value="PSB54486.1"/>
    <property type="molecule type" value="Genomic_DNA"/>
</dbReference>
<feature type="region of interest" description="Disordered" evidence="1">
    <location>
        <begin position="1"/>
        <end position="20"/>
    </location>
</feature>
<evidence type="ECO:0000313" key="2">
    <source>
        <dbReference type="EMBL" id="PSB54486.1"/>
    </source>
</evidence>
<reference evidence="2 3" key="1">
    <citation type="submission" date="2018-03" db="EMBL/GenBank/DDBJ databases">
        <title>The ancient ancestry and fast evolution of plastids.</title>
        <authorList>
            <person name="Moore K.R."/>
            <person name="Magnabosco C."/>
            <person name="Momper L."/>
            <person name="Gold D.A."/>
            <person name="Bosak T."/>
            <person name="Fournier G.P."/>
        </authorList>
    </citation>
    <scope>NUCLEOTIDE SEQUENCE [LARGE SCALE GENOMIC DNA]</scope>
    <source>
        <strain evidence="2 3">CCALA 037</strain>
    </source>
</reference>
<dbReference type="Proteomes" id="UP000238937">
    <property type="component" value="Unassembled WGS sequence"/>
</dbReference>
<organism evidence="2 3">
    <name type="scientific">Chamaesiphon polymorphus CCALA 037</name>
    <dbReference type="NCBI Taxonomy" id="2107692"/>
    <lineage>
        <taxon>Bacteria</taxon>
        <taxon>Bacillati</taxon>
        <taxon>Cyanobacteriota</taxon>
        <taxon>Cyanophyceae</taxon>
        <taxon>Gomontiellales</taxon>
        <taxon>Chamaesiphonaceae</taxon>
        <taxon>Chamaesiphon</taxon>
    </lineage>
</organism>
<accession>A0A2T1GB17</accession>
<feature type="region of interest" description="Disordered" evidence="1">
    <location>
        <begin position="162"/>
        <end position="183"/>
    </location>
</feature>
<gene>
    <name evidence="2" type="ORF">C7B77_18010</name>
</gene>